<dbReference type="Gene3D" id="3.10.10.10">
    <property type="entry name" value="HIV Type 1 Reverse Transcriptase, subunit A, domain 1"/>
    <property type="match status" value="1"/>
</dbReference>
<feature type="domain" description="Reverse transcriptase" evidence="1">
    <location>
        <begin position="79"/>
        <end position="202"/>
    </location>
</feature>
<name>A0AAF0ZG65_SOLVR</name>
<dbReference type="Pfam" id="PF00078">
    <property type="entry name" value="RVT_1"/>
    <property type="match status" value="1"/>
</dbReference>
<dbReference type="SUPFAM" id="SSF56672">
    <property type="entry name" value="DNA/RNA polymerases"/>
    <property type="match status" value="1"/>
</dbReference>
<dbReference type="FunFam" id="3.30.70.270:FF:000020">
    <property type="entry name" value="Transposon Tf2-6 polyprotein-like Protein"/>
    <property type="match status" value="1"/>
</dbReference>
<dbReference type="InterPro" id="IPR043128">
    <property type="entry name" value="Rev_trsase/Diguanyl_cyclase"/>
</dbReference>
<sequence>MVRPTCAKCCKKYDGKCHVDMGAFYVCCKSWYQLKNCPTFAARGREDKQTPPSSSNSDASKKNHFYALQSRGDQERSPNVVTGANYFSKIDLCSDYHQLWVRWVAIPKTVFRTRYGHYEFVVMSFGLTNSLAAFMDLMNRVFRHYLDMFVIVFIDDILIYSRSENEHMNHFRIVLQVHKDHQLYVKFSKCALLRSIAFLGHIVSSKGIEVDPKKMDLVKGWPRTLTPTDIRSFIGLAGYYRRFVEGFSSISSPLATLTEKNAKCVWSEACEKSFHELKDTLTSALVLTLPDGTNGFVIYCDASRECLGCVLIQHSKVIAYASRQLKVHEKNYPTHDLELAVVVFA</sequence>
<dbReference type="InterPro" id="IPR000477">
    <property type="entry name" value="RT_dom"/>
</dbReference>
<dbReference type="InterPro" id="IPR041577">
    <property type="entry name" value="RT_RNaseH_2"/>
</dbReference>
<dbReference type="PANTHER" id="PTHR33064:SF37">
    <property type="entry name" value="RIBONUCLEASE H"/>
    <property type="match status" value="1"/>
</dbReference>
<organism evidence="3 4">
    <name type="scientific">Solanum verrucosum</name>
    <dbReference type="NCBI Taxonomy" id="315347"/>
    <lineage>
        <taxon>Eukaryota</taxon>
        <taxon>Viridiplantae</taxon>
        <taxon>Streptophyta</taxon>
        <taxon>Embryophyta</taxon>
        <taxon>Tracheophyta</taxon>
        <taxon>Spermatophyta</taxon>
        <taxon>Magnoliopsida</taxon>
        <taxon>eudicotyledons</taxon>
        <taxon>Gunneridae</taxon>
        <taxon>Pentapetalae</taxon>
        <taxon>asterids</taxon>
        <taxon>lamiids</taxon>
        <taxon>Solanales</taxon>
        <taxon>Solanaceae</taxon>
        <taxon>Solanoideae</taxon>
        <taxon>Solaneae</taxon>
        <taxon>Solanum</taxon>
    </lineage>
</organism>
<gene>
    <name evidence="3" type="ORF">MTR67_031475</name>
</gene>
<accession>A0AAF0ZG65</accession>
<evidence type="ECO:0000313" key="3">
    <source>
        <dbReference type="EMBL" id="WMV38090.1"/>
    </source>
</evidence>
<evidence type="ECO:0000259" key="1">
    <source>
        <dbReference type="Pfam" id="PF00078"/>
    </source>
</evidence>
<keyword evidence="4" id="KW-1185">Reference proteome</keyword>
<feature type="domain" description="Reverse transcriptase/retrotransposon-derived protein RNase H-like" evidence="2">
    <location>
        <begin position="266"/>
        <end position="345"/>
    </location>
</feature>
<reference evidence="3" key="1">
    <citation type="submission" date="2023-08" db="EMBL/GenBank/DDBJ databases">
        <title>A de novo genome assembly of Solanum verrucosum Schlechtendal, a Mexican diploid species geographically isolated from the other diploid A-genome species in potato relatives.</title>
        <authorList>
            <person name="Hosaka K."/>
        </authorList>
    </citation>
    <scope>NUCLEOTIDE SEQUENCE</scope>
    <source>
        <tissue evidence="3">Young leaves</tissue>
    </source>
</reference>
<dbReference type="Gene3D" id="3.30.70.270">
    <property type="match status" value="2"/>
</dbReference>
<dbReference type="InterPro" id="IPR051320">
    <property type="entry name" value="Viral_Replic_Matur_Polypro"/>
</dbReference>
<proteinExistence type="predicted"/>
<evidence type="ECO:0000313" key="4">
    <source>
        <dbReference type="Proteomes" id="UP001234989"/>
    </source>
</evidence>
<dbReference type="EMBL" id="CP133618">
    <property type="protein sequence ID" value="WMV38090.1"/>
    <property type="molecule type" value="Genomic_DNA"/>
</dbReference>
<dbReference type="AlphaFoldDB" id="A0AAF0ZG65"/>
<dbReference type="Proteomes" id="UP001234989">
    <property type="component" value="Chromosome 7"/>
</dbReference>
<protein>
    <submittedName>
        <fullName evidence="3">Uncharacterized protein</fullName>
    </submittedName>
</protein>
<evidence type="ECO:0000259" key="2">
    <source>
        <dbReference type="Pfam" id="PF17919"/>
    </source>
</evidence>
<dbReference type="PANTHER" id="PTHR33064">
    <property type="entry name" value="POL PROTEIN"/>
    <property type="match status" value="1"/>
</dbReference>
<dbReference type="Pfam" id="PF17919">
    <property type="entry name" value="RT_RNaseH_2"/>
    <property type="match status" value="1"/>
</dbReference>
<dbReference type="InterPro" id="IPR043502">
    <property type="entry name" value="DNA/RNA_pol_sf"/>
</dbReference>
<dbReference type="CDD" id="cd01647">
    <property type="entry name" value="RT_LTR"/>
    <property type="match status" value="1"/>
</dbReference>